<feature type="region of interest" description="Disordered" evidence="3">
    <location>
        <begin position="20"/>
        <end position="39"/>
    </location>
</feature>
<keyword evidence="5" id="KW-1185">Reference proteome</keyword>
<dbReference type="InterPro" id="IPR000237">
    <property type="entry name" value="GRIP_dom"/>
</dbReference>
<sequence length="642" mass="73778">MFASLKNKIKEETGNDVAPLAVTRSRRSQAESLTSTSSSIDELSALEQKDAELNATRLELQELASHLNGFREQIRLLEEAKSNLEQANKTLEEKLQSCQVQRDLQHEEQDKIQNFQQQEISKLKSMLLFREQEAIDRIAHQKAAEQQVESLRHELNRLRGLEPMLENAQDELESLRHSSQCERSNLVSTLAAVEEANRHLKSRIQVLEDTRVSLTTNSGSTDEKIQCLLQERKLLEQRLEEAHLHLSDIKSSWSGQNMALETQVNRLSRQVAEETTEKHKALKQKDELMERLKQLEFEHEKLQSEVTQRDNKIKLMNEEIDELHSAIREAREQHEEEVTFMSSNVEQLQNECSSLRTNLGESEQRLLECLESADRSTGAYQNQLLELERTVHDLNRQLASETQEKVAVLMKNAEISQQEEILRQELRHEKEESMELHDRAVMLQRELDKRLNTVNELRKQVDELMTTNLEQNAELVDKNKVNIEALRAVLIIKILNQRLVDMKKTLQEELKGQQSLGDQAQTGYGSSTTNGSTQHPGDRALERSKSFDAKSLAKENGTAKQQNGSPTGTGPIVMDEVNFRYLKHVIIKFLTSREVEARHLIKAVSTLLQLSYEEEKLLHDTLNWKMSWFGSRPAGQISLPTN</sequence>
<dbReference type="PANTHER" id="PTHR23157">
    <property type="entry name" value="GRIP AND COILED-COIL DOMAIN-CONTAINING PROTEIN 1"/>
    <property type="match status" value="1"/>
</dbReference>
<evidence type="ECO:0000256" key="2">
    <source>
        <dbReference type="SAM" id="Coils"/>
    </source>
</evidence>
<dbReference type="VEuPathDB" id="VectorBase:AALB003922"/>
<evidence type="ECO:0000313" key="4">
    <source>
        <dbReference type="EnsemblMetazoa" id="AALB003922-PA"/>
    </source>
</evidence>
<name>A0A182FBN9_ANOAL</name>
<feature type="compositionally biased region" description="Low complexity" evidence="3">
    <location>
        <begin position="522"/>
        <end position="533"/>
    </location>
</feature>
<feature type="compositionally biased region" description="Low complexity" evidence="3">
    <location>
        <begin position="30"/>
        <end position="39"/>
    </location>
</feature>
<feature type="region of interest" description="Disordered" evidence="3">
    <location>
        <begin position="511"/>
        <end position="571"/>
    </location>
</feature>
<dbReference type="EnsemblMetazoa" id="AALB003922-RA">
    <property type="protein sequence ID" value="AALB003922-PA"/>
    <property type="gene ID" value="AALB003922"/>
</dbReference>
<keyword evidence="1 2" id="KW-0175">Coiled coil</keyword>
<feature type="compositionally biased region" description="Basic and acidic residues" evidence="3">
    <location>
        <begin position="536"/>
        <end position="553"/>
    </location>
</feature>
<organism evidence="4 5">
    <name type="scientific">Anopheles albimanus</name>
    <name type="common">New world malaria mosquito</name>
    <dbReference type="NCBI Taxonomy" id="7167"/>
    <lineage>
        <taxon>Eukaryota</taxon>
        <taxon>Metazoa</taxon>
        <taxon>Ecdysozoa</taxon>
        <taxon>Arthropoda</taxon>
        <taxon>Hexapoda</taxon>
        <taxon>Insecta</taxon>
        <taxon>Pterygota</taxon>
        <taxon>Neoptera</taxon>
        <taxon>Endopterygota</taxon>
        <taxon>Diptera</taxon>
        <taxon>Nematocera</taxon>
        <taxon>Culicoidea</taxon>
        <taxon>Culicidae</taxon>
        <taxon>Anophelinae</taxon>
        <taxon>Anopheles</taxon>
    </lineage>
</organism>
<dbReference type="Gene3D" id="1.10.287.1490">
    <property type="match status" value="1"/>
</dbReference>
<feature type="compositionally biased region" description="Polar residues" evidence="3">
    <location>
        <begin position="512"/>
        <end position="521"/>
    </location>
</feature>
<reference evidence="4" key="2">
    <citation type="submission" date="2022-08" db="UniProtKB">
        <authorList>
            <consortium name="EnsemblMetazoa"/>
        </authorList>
    </citation>
    <scope>IDENTIFICATION</scope>
    <source>
        <strain evidence="4">STECLA/ALBI9_A</strain>
    </source>
</reference>
<feature type="compositionally biased region" description="Polar residues" evidence="3">
    <location>
        <begin position="558"/>
        <end position="568"/>
    </location>
</feature>
<accession>A0A182FBN9</accession>
<dbReference type="AlphaFoldDB" id="A0A182FBN9"/>
<dbReference type="STRING" id="7167.A0A182FBN9"/>
<dbReference type="PROSITE" id="PS50913">
    <property type="entry name" value="GRIP"/>
    <property type="match status" value="1"/>
</dbReference>
<evidence type="ECO:0000256" key="1">
    <source>
        <dbReference type="ARBA" id="ARBA00023054"/>
    </source>
</evidence>
<dbReference type="VEuPathDB" id="VectorBase:AALB20_028893"/>
<dbReference type="Proteomes" id="UP000069272">
    <property type="component" value="Chromosome 2R"/>
</dbReference>
<dbReference type="InterPro" id="IPR051952">
    <property type="entry name" value="Golgi-autophagy_related"/>
</dbReference>
<dbReference type="PANTHER" id="PTHR23157:SF24">
    <property type="entry name" value="GOLGIN SUBFAMILY A MEMBER 1"/>
    <property type="match status" value="1"/>
</dbReference>
<evidence type="ECO:0000313" key="5">
    <source>
        <dbReference type="Proteomes" id="UP000069272"/>
    </source>
</evidence>
<evidence type="ECO:0000256" key="3">
    <source>
        <dbReference type="SAM" id="MobiDB-lite"/>
    </source>
</evidence>
<dbReference type="GO" id="GO:0005794">
    <property type="term" value="C:Golgi apparatus"/>
    <property type="evidence" value="ECO:0007669"/>
    <property type="project" value="TreeGrafter"/>
</dbReference>
<dbReference type="Pfam" id="PF01465">
    <property type="entry name" value="GRIP"/>
    <property type="match status" value="1"/>
</dbReference>
<dbReference type="SMART" id="SM00755">
    <property type="entry name" value="Grip"/>
    <property type="match status" value="1"/>
</dbReference>
<proteinExistence type="predicted"/>
<feature type="coiled-coil region" evidence="2">
    <location>
        <begin position="43"/>
        <end position="101"/>
    </location>
</feature>
<protein>
    <submittedName>
        <fullName evidence="4">Uncharacterized protein</fullName>
    </submittedName>
</protein>
<reference evidence="4 5" key="1">
    <citation type="journal article" date="2017" name="G3 (Bethesda)">
        <title>The Physical Genome Mapping of Anopheles albimanus Corrected Scaffold Misassemblies and Identified Interarm Rearrangements in Genus Anopheles.</title>
        <authorList>
            <person name="Artemov G.N."/>
            <person name="Peery A.N."/>
            <person name="Jiang X."/>
            <person name="Tu Z."/>
            <person name="Stegniy V.N."/>
            <person name="Sharakhova M.V."/>
            <person name="Sharakhov I.V."/>
        </authorList>
    </citation>
    <scope>NUCLEOTIDE SEQUENCE [LARGE SCALE GENOMIC DNA]</scope>
    <source>
        <strain evidence="4 5">ALBI9_A</strain>
    </source>
</reference>
<feature type="coiled-coil region" evidence="2">
    <location>
        <begin position="141"/>
        <end position="474"/>
    </location>
</feature>